<sequence length="229" mass="23850">MFSGLGRGSYSAAAIYSSSQSDVKDVQTDHSRGTETGPTGVTGAVSRRPLLSLSREARAHPGHSSCATAATATKALDRERRRAEAHKRRGARGRSHVLTSALRRSVINSTHVSGGSFEIREAEAPASHRSRGRDAAAALQSGYARTAGTPGSLRARRFKVSIKAAAASGAPVTDGPAIPALLGGSGRPARHSAGTWLCRAQSWLRAELGSAIRGHSHPTMERGEAGPES</sequence>
<feature type="region of interest" description="Disordered" evidence="1">
    <location>
        <begin position="118"/>
        <end position="150"/>
    </location>
</feature>
<accession>A0AAD7RLT7</accession>
<gene>
    <name evidence="2" type="ORF">AAFF_G00174980</name>
</gene>
<name>A0AAD7RLT7_9TELE</name>
<feature type="compositionally biased region" description="Basic residues" evidence="1">
    <location>
        <begin position="83"/>
        <end position="95"/>
    </location>
</feature>
<evidence type="ECO:0000256" key="1">
    <source>
        <dbReference type="SAM" id="MobiDB-lite"/>
    </source>
</evidence>
<feature type="compositionally biased region" description="Basic and acidic residues" evidence="1">
    <location>
        <begin position="22"/>
        <end position="33"/>
    </location>
</feature>
<comment type="caution">
    <text evidence="2">The sequence shown here is derived from an EMBL/GenBank/DDBJ whole genome shotgun (WGS) entry which is preliminary data.</text>
</comment>
<reference evidence="2" key="1">
    <citation type="journal article" date="2023" name="Science">
        <title>Genome structures resolve the early diversification of teleost fishes.</title>
        <authorList>
            <person name="Parey E."/>
            <person name="Louis A."/>
            <person name="Montfort J."/>
            <person name="Bouchez O."/>
            <person name="Roques C."/>
            <person name="Iampietro C."/>
            <person name="Lluch J."/>
            <person name="Castinel A."/>
            <person name="Donnadieu C."/>
            <person name="Desvignes T."/>
            <person name="Floi Bucao C."/>
            <person name="Jouanno E."/>
            <person name="Wen M."/>
            <person name="Mejri S."/>
            <person name="Dirks R."/>
            <person name="Jansen H."/>
            <person name="Henkel C."/>
            <person name="Chen W.J."/>
            <person name="Zahm M."/>
            <person name="Cabau C."/>
            <person name="Klopp C."/>
            <person name="Thompson A.W."/>
            <person name="Robinson-Rechavi M."/>
            <person name="Braasch I."/>
            <person name="Lecointre G."/>
            <person name="Bobe J."/>
            <person name="Postlethwait J.H."/>
            <person name="Berthelot C."/>
            <person name="Roest Crollius H."/>
            <person name="Guiguen Y."/>
        </authorList>
    </citation>
    <scope>NUCLEOTIDE SEQUENCE</scope>
    <source>
        <strain evidence="2">NC1722</strain>
    </source>
</reference>
<protein>
    <submittedName>
        <fullName evidence="2">Uncharacterized protein</fullName>
    </submittedName>
</protein>
<dbReference type="EMBL" id="JAINUG010000231">
    <property type="protein sequence ID" value="KAJ8386302.1"/>
    <property type="molecule type" value="Genomic_DNA"/>
</dbReference>
<dbReference type="Proteomes" id="UP001221898">
    <property type="component" value="Unassembled WGS sequence"/>
</dbReference>
<evidence type="ECO:0000313" key="2">
    <source>
        <dbReference type="EMBL" id="KAJ8386302.1"/>
    </source>
</evidence>
<dbReference type="AlphaFoldDB" id="A0AAD7RLT7"/>
<proteinExistence type="predicted"/>
<feature type="region of interest" description="Disordered" evidence="1">
    <location>
        <begin position="17"/>
        <end position="97"/>
    </location>
</feature>
<evidence type="ECO:0000313" key="3">
    <source>
        <dbReference type="Proteomes" id="UP001221898"/>
    </source>
</evidence>
<organism evidence="2 3">
    <name type="scientific">Aldrovandia affinis</name>
    <dbReference type="NCBI Taxonomy" id="143900"/>
    <lineage>
        <taxon>Eukaryota</taxon>
        <taxon>Metazoa</taxon>
        <taxon>Chordata</taxon>
        <taxon>Craniata</taxon>
        <taxon>Vertebrata</taxon>
        <taxon>Euteleostomi</taxon>
        <taxon>Actinopterygii</taxon>
        <taxon>Neopterygii</taxon>
        <taxon>Teleostei</taxon>
        <taxon>Notacanthiformes</taxon>
        <taxon>Halosauridae</taxon>
        <taxon>Aldrovandia</taxon>
    </lineage>
</organism>
<keyword evidence="3" id="KW-1185">Reference proteome</keyword>